<name>A0A8I0AMF7_9FIRM</name>
<dbReference type="RefSeq" id="WP_156782874.1">
    <property type="nucleotide sequence ID" value="NZ_JACOOX010000001.1"/>
</dbReference>
<protein>
    <submittedName>
        <fullName evidence="1">Uncharacterized protein</fullName>
    </submittedName>
</protein>
<evidence type="ECO:0000313" key="2">
    <source>
        <dbReference type="Proteomes" id="UP000615234"/>
    </source>
</evidence>
<proteinExistence type="predicted"/>
<keyword evidence="2" id="KW-1185">Reference proteome</keyword>
<dbReference type="AlphaFoldDB" id="A0A8I0AMF7"/>
<dbReference type="EMBL" id="JACOOX010000001">
    <property type="protein sequence ID" value="MBC5661353.1"/>
    <property type="molecule type" value="Genomic_DNA"/>
</dbReference>
<accession>A0A8I0AMF7</accession>
<comment type="caution">
    <text evidence="1">The sequence shown here is derived from an EMBL/GenBank/DDBJ whole genome shotgun (WGS) entry which is preliminary data.</text>
</comment>
<dbReference type="Proteomes" id="UP000615234">
    <property type="component" value="Unassembled WGS sequence"/>
</dbReference>
<evidence type="ECO:0000313" key="1">
    <source>
        <dbReference type="EMBL" id="MBC5661353.1"/>
    </source>
</evidence>
<sequence>MCNLSQGIKEESEAKGEEKARTEIVLNMHKKGYSLDQIVEITNLDVSAVKAIIG</sequence>
<reference evidence="1 2" key="1">
    <citation type="submission" date="2020-08" db="EMBL/GenBank/DDBJ databases">
        <title>Genome public.</title>
        <authorList>
            <person name="Liu C."/>
            <person name="Sun Q."/>
        </authorList>
    </citation>
    <scope>NUCLEOTIDE SEQUENCE [LARGE SCALE GENOMIC DNA]</scope>
    <source>
        <strain evidence="1 2">NSJ-10</strain>
    </source>
</reference>
<organism evidence="1 2">
    <name type="scientific">Coprococcus hominis</name>
    <name type="common">ex Liu et al. 2022</name>
    <dbReference type="NCBI Taxonomy" id="2763039"/>
    <lineage>
        <taxon>Bacteria</taxon>
        <taxon>Bacillati</taxon>
        <taxon>Bacillota</taxon>
        <taxon>Clostridia</taxon>
        <taxon>Lachnospirales</taxon>
        <taxon>Lachnospiraceae</taxon>
        <taxon>Coprococcus</taxon>
    </lineage>
</organism>
<gene>
    <name evidence="1" type="ORF">H8S09_00340</name>
</gene>